<feature type="compositionally biased region" description="Low complexity" evidence="1">
    <location>
        <begin position="1"/>
        <end position="13"/>
    </location>
</feature>
<dbReference type="InterPro" id="IPR018676">
    <property type="entry name" value="DUF2149"/>
</dbReference>
<keyword evidence="2" id="KW-0472">Membrane</keyword>
<dbReference type="Pfam" id="PF09919">
    <property type="entry name" value="DUF2149"/>
    <property type="match status" value="1"/>
</dbReference>
<evidence type="ECO:0000313" key="3">
    <source>
        <dbReference type="EMBL" id="QDS96482.1"/>
    </source>
</evidence>
<dbReference type="AlphaFoldDB" id="A0A517MNN2"/>
<evidence type="ECO:0000256" key="1">
    <source>
        <dbReference type="SAM" id="MobiDB-lite"/>
    </source>
</evidence>
<feature type="region of interest" description="Disordered" evidence="1">
    <location>
        <begin position="1"/>
        <end position="23"/>
    </location>
</feature>
<dbReference type="OrthoDB" id="199365at2"/>
<keyword evidence="2" id="KW-1133">Transmembrane helix</keyword>
<gene>
    <name evidence="3" type="ORF">FF011L_52930</name>
</gene>
<keyword evidence="4" id="KW-1185">Reference proteome</keyword>
<sequence length="139" mass="14789">MSDANPQLLSSSPSTPPAADGLTLKDLRARRLRRGLGVQDDSEDDPLAGLANLFDVAMVFAVALMVALVSFLQVPALLKESDYTIITNPGTPDMEIVTKVGEEIKHYEASESTGAGQGELLGEAYRLPDGSVIYVPAEE</sequence>
<evidence type="ECO:0008006" key="5">
    <source>
        <dbReference type="Google" id="ProtNLM"/>
    </source>
</evidence>
<evidence type="ECO:0000313" key="4">
    <source>
        <dbReference type="Proteomes" id="UP000320672"/>
    </source>
</evidence>
<protein>
    <recommendedName>
        <fullName evidence="5">DUF2149 domain-containing protein</fullName>
    </recommendedName>
</protein>
<keyword evidence="2" id="KW-0812">Transmembrane</keyword>
<feature type="transmembrane region" description="Helical" evidence="2">
    <location>
        <begin position="56"/>
        <end position="78"/>
    </location>
</feature>
<dbReference type="Proteomes" id="UP000320672">
    <property type="component" value="Chromosome"/>
</dbReference>
<organism evidence="3 4">
    <name type="scientific">Roseimaritima multifibrata</name>
    <dbReference type="NCBI Taxonomy" id="1930274"/>
    <lineage>
        <taxon>Bacteria</taxon>
        <taxon>Pseudomonadati</taxon>
        <taxon>Planctomycetota</taxon>
        <taxon>Planctomycetia</taxon>
        <taxon>Pirellulales</taxon>
        <taxon>Pirellulaceae</taxon>
        <taxon>Roseimaritima</taxon>
    </lineage>
</organism>
<proteinExistence type="predicted"/>
<accession>A0A517MNN2</accession>
<name>A0A517MNN2_9BACT</name>
<dbReference type="EMBL" id="CP036262">
    <property type="protein sequence ID" value="QDS96482.1"/>
    <property type="molecule type" value="Genomic_DNA"/>
</dbReference>
<dbReference type="KEGG" id="rml:FF011L_52930"/>
<dbReference type="RefSeq" id="WP_145354620.1">
    <property type="nucleotide sequence ID" value="NZ_CP036262.1"/>
</dbReference>
<reference evidence="3 4" key="1">
    <citation type="submission" date="2019-02" db="EMBL/GenBank/DDBJ databases">
        <title>Deep-cultivation of Planctomycetes and their phenomic and genomic characterization uncovers novel biology.</title>
        <authorList>
            <person name="Wiegand S."/>
            <person name="Jogler M."/>
            <person name="Boedeker C."/>
            <person name="Pinto D."/>
            <person name="Vollmers J."/>
            <person name="Rivas-Marin E."/>
            <person name="Kohn T."/>
            <person name="Peeters S.H."/>
            <person name="Heuer A."/>
            <person name="Rast P."/>
            <person name="Oberbeckmann S."/>
            <person name="Bunk B."/>
            <person name="Jeske O."/>
            <person name="Meyerdierks A."/>
            <person name="Storesund J.E."/>
            <person name="Kallscheuer N."/>
            <person name="Luecker S."/>
            <person name="Lage O.M."/>
            <person name="Pohl T."/>
            <person name="Merkel B.J."/>
            <person name="Hornburger P."/>
            <person name="Mueller R.-W."/>
            <person name="Bruemmer F."/>
            <person name="Labrenz M."/>
            <person name="Spormann A.M."/>
            <person name="Op den Camp H."/>
            <person name="Overmann J."/>
            <person name="Amann R."/>
            <person name="Jetten M.S.M."/>
            <person name="Mascher T."/>
            <person name="Medema M.H."/>
            <person name="Devos D.P."/>
            <person name="Kaster A.-K."/>
            <person name="Ovreas L."/>
            <person name="Rohde M."/>
            <person name="Galperin M.Y."/>
            <person name="Jogler C."/>
        </authorList>
    </citation>
    <scope>NUCLEOTIDE SEQUENCE [LARGE SCALE GENOMIC DNA]</scope>
    <source>
        <strain evidence="3 4">FF011L</strain>
    </source>
</reference>
<evidence type="ECO:0000256" key="2">
    <source>
        <dbReference type="SAM" id="Phobius"/>
    </source>
</evidence>